<sequence>MESAPTTTVAAAPDRHGGGFGIGNGDLGQTSTQSSAAAATTQQQTGVVDIDTVLDYGQGEAAGTGIVLTPAGEILTNNHVVQGSTSIKVTDVRSGASYTAEVVGTDATADVAVLQLQGASGLTPAVLASPAAQAAVAPGTSVTGVGNAGGKGGTPSAATGTVLATGQTVTASDETSADAENLNGMIEVQAAIESGDSGGPLYANGAVIGIDTAASESSSPTVRNAADSTTGTPTTGYAIPIATALNVAGQITSGVHNSAIQQGYPAFLGVEIGSGASGSSSSGGDNAGGYGGGYGSSRYGDGSDGTGSSATSQGAPISGIVSGSPAASAGLAAGDVITAVDGQTITGADQLSSSLGSHAVGDRVSLTWVDADGTSHTGTAVLAAGPAA</sequence>
<feature type="compositionally biased region" description="Low complexity" evidence="4">
    <location>
        <begin position="27"/>
        <end position="42"/>
    </location>
</feature>
<evidence type="ECO:0000313" key="6">
    <source>
        <dbReference type="EMBL" id="MCD2192028.1"/>
    </source>
</evidence>
<dbReference type="SUPFAM" id="SSF50494">
    <property type="entry name" value="Trypsin-like serine proteases"/>
    <property type="match status" value="1"/>
</dbReference>
<evidence type="ECO:0000313" key="7">
    <source>
        <dbReference type="Proteomes" id="UP001199469"/>
    </source>
</evidence>
<evidence type="ECO:0000256" key="1">
    <source>
        <dbReference type="ARBA" id="ARBA00010541"/>
    </source>
</evidence>
<dbReference type="InterPro" id="IPR036034">
    <property type="entry name" value="PDZ_sf"/>
</dbReference>
<feature type="domain" description="PDZ" evidence="5">
    <location>
        <begin position="292"/>
        <end position="347"/>
    </location>
</feature>
<dbReference type="InterPro" id="IPR009003">
    <property type="entry name" value="Peptidase_S1_PA"/>
</dbReference>
<dbReference type="PANTHER" id="PTHR43343">
    <property type="entry name" value="PEPTIDASE S12"/>
    <property type="match status" value="1"/>
</dbReference>
<feature type="region of interest" description="Disordered" evidence="4">
    <location>
        <begin position="1"/>
        <end position="42"/>
    </location>
</feature>
<dbReference type="PANTHER" id="PTHR43343:SF3">
    <property type="entry name" value="PROTEASE DO-LIKE 8, CHLOROPLASTIC"/>
    <property type="match status" value="1"/>
</dbReference>
<dbReference type="Pfam" id="PF13365">
    <property type="entry name" value="Trypsin_2"/>
    <property type="match status" value="1"/>
</dbReference>
<evidence type="ECO:0000256" key="4">
    <source>
        <dbReference type="SAM" id="MobiDB-lite"/>
    </source>
</evidence>
<dbReference type="PROSITE" id="PS50106">
    <property type="entry name" value="PDZ"/>
    <property type="match status" value="1"/>
</dbReference>
<organism evidence="6 7">
    <name type="scientific">Actinomycetospora endophytica</name>
    <dbReference type="NCBI Taxonomy" id="2291215"/>
    <lineage>
        <taxon>Bacteria</taxon>
        <taxon>Bacillati</taxon>
        <taxon>Actinomycetota</taxon>
        <taxon>Actinomycetes</taxon>
        <taxon>Pseudonocardiales</taxon>
        <taxon>Pseudonocardiaceae</taxon>
        <taxon>Actinomycetospora</taxon>
    </lineage>
</organism>
<dbReference type="InterPro" id="IPR051201">
    <property type="entry name" value="Chloro_Bact_Ser_Proteases"/>
</dbReference>
<keyword evidence="7" id="KW-1185">Reference proteome</keyword>
<dbReference type="Pfam" id="PF13180">
    <property type="entry name" value="PDZ_2"/>
    <property type="match status" value="1"/>
</dbReference>
<protein>
    <submittedName>
        <fullName evidence="6">S1C family serine protease</fullName>
    </submittedName>
</protein>
<dbReference type="SUPFAM" id="SSF50156">
    <property type="entry name" value="PDZ domain-like"/>
    <property type="match status" value="1"/>
</dbReference>
<comment type="similarity">
    <text evidence="1">Belongs to the peptidase S1C family.</text>
</comment>
<dbReference type="GO" id="GO:0008233">
    <property type="term" value="F:peptidase activity"/>
    <property type="evidence" value="ECO:0007669"/>
    <property type="project" value="UniProtKB-KW"/>
</dbReference>
<gene>
    <name evidence="6" type="ORF">LQ327_01310</name>
</gene>
<proteinExistence type="inferred from homology"/>
<dbReference type="InterPro" id="IPR043504">
    <property type="entry name" value="Peptidase_S1_PA_chymotrypsin"/>
</dbReference>
<dbReference type="Gene3D" id="2.40.10.10">
    <property type="entry name" value="Trypsin-like serine proteases"/>
    <property type="match status" value="2"/>
</dbReference>
<dbReference type="Proteomes" id="UP001199469">
    <property type="component" value="Unassembled WGS sequence"/>
</dbReference>
<keyword evidence="3" id="KW-0378">Hydrolase</keyword>
<dbReference type="EMBL" id="JAJNDB010000001">
    <property type="protein sequence ID" value="MCD2192028.1"/>
    <property type="molecule type" value="Genomic_DNA"/>
</dbReference>
<dbReference type="InterPro" id="IPR001940">
    <property type="entry name" value="Peptidase_S1C"/>
</dbReference>
<accession>A0ABS8P1T7</accession>
<reference evidence="6 7" key="1">
    <citation type="submission" date="2021-11" db="EMBL/GenBank/DDBJ databases">
        <title>Draft genome sequence of Actinomycetospora sp. SF1 isolated from the rhizosphere soil.</title>
        <authorList>
            <person name="Duangmal K."/>
            <person name="Chantavorakit T."/>
        </authorList>
    </citation>
    <scope>NUCLEOTIDE SEQUENCE [LARGE SCALE GENOMIC DNA]</scope>
    <source>
        <strain evidence="6 7">TBRC 5722</strain>
    </source>
</reference>
<dbReference type="SMART" id="SM00228">
    <property type="entry name" value="PDZ"/>
    <property type="match status" value="1"/>
</dbReference>
<dbReference type="Gene3D" id="2.30.42.10">
    <property type="match status" value="1"/>
</dbReference>
<dbReference type="InterPro" id="IPR001478">
    <property type="entry name" value="PDZ"/>
</dbReference>
<evidence type="ECO:0000256" key="3">
    <source>
        <dbReference type="ARBA" id="ARBA00022801"/>
    </source>
</evidence>
<dbReference type="GO" id="GO:0006508">
    <property type="term" value="P:proteolysis"/>
    <property type="evidence" value="ECO:0007669"/>
    <property type="project" value="UniProtKB-KW"/>
</dbReference>
<dbReference type="RefSeq" id="WP_230729719.1">
    <property type="nucleotide sequence ID" value="NZ_JAJNDB010000001.1"/>
</dbReference>
<dbReference type="PRINTS" id="PR00834">
    <property type="entry name" value="PROTEASES2C"/>
</dbReference>
<name>A0ABS8P1T7_9PSEU</name>
<keyword evidence="2 6" id="KW-0645">Protease</keyword>
<comment type="caution">
    <text evidence="6">The sequence shown here is derived from an EMBL/GenBank/DDBJ whole genome shotgun (WGS) entry which is preliminary data.</text>
</comment>
<evidence type="ECO:0000259" key="5">
    <source>
        <dbReference type="PROSITE" id="PS50106"/>
    </source>
</evidence>
<evidence type="ECO:0000256" key="2">
    <source>
        <dbReference type="ARBA" id="ARBA00022670"/>
    </source>
</evidence>